<feature type="compositionally biased region" description="Polar residues" evidence="1">
    <location>
        <begin position="1"/>
        <end position="18"/>
    </location>
</feature>
<organism evidence="2">
    <name type="scientific">Chlamydomonas euryale</name>
    <dbReference type="NCBI Taxonomy" id="1486919"/>
    <lineage>
        <taxon>Eukaryota</taxon>
        <taxon>Viridiplantae</taxon>
        <taxon>Chlorophyta</taxon>
        <taxon>core chlorophytes</taxon>
        <taxon>Chlorophyceae</taxon>
        <taxon>CS clade</taxon>
        <taxon>Chlamydomonadales</taxon>
        <taxon>Chlamydomonadaceae</taxon>
        <taxon>Chlamydomonas</taxon>
    </lineage>
</organism>
<dbReference type="AlphaFoldDB" id="A0A7R9Z7H5"/>
<reference evidence="2" key="1">
    <citation type="submission" date="2021-01" db="EMBL/GenBank/DDBJ databases">
        <authorList>
            <person name="Corre E."/>
            <person name="Pelletier E."/>
            <person name="Niang G."/>
            <person name="Scheremetjew M."/>
            <person name="Finn R."/>
            <person name="Kale V."/>
            <person name="Holt S."/>
            <person name="Cochrane G."/>
            <person name="Meng A."/>
            <person name="Brown T."/>
            <person name="Cohen L."/>
        </authorList>
    </citation>
    <scope>NUCLEOTIDE SEQUENCE</scope>
    <source>
        <strain evidence="2">CCMP219</strain>
    </source>
</reference>
<sequence length="439" mass="44912">MRHTCEQPNGDAQEQAASHSCPMPRYRSGFEVAAGKLPQLRGGMRPLNAAAARVAPCVGESCAALGCALSPEAFRHVAARSLSAALPGRDGCSGGRDPLLERFEAEAHGAASRIGGAAAAAGDEDEEQQLLRAHAHVIARAKSVPYESALATLVERQRSRSQRAAARGAQLAAAAAAELPGTPCARLPSAAPLSSMAGGGSGAGGSDEGLGEEHLECRGHAVADVHEARLNEWLSQSLSLTIMAVCDNGASAGGGGERAVATAETSGALHRSGGGSGPPRAAVCPQVAEYADEWDSQQAQQEQLLLLSPCEADGRIGGLTHDAAAGMPTRPLDAPSSAVRTGVRRHPSHDARLVHMSAPGDERGTMAALPAAMATTVVDGLVCCQSPTLPCCRRDLTAGHERSWSGGRCGRLLRLASTCESPMAHTCVGSPAHSQVACI</sequence>
<feature type="region of interest" description="Disordered" evidence="1">
    <location>
        <begin position="1"/>
        <end position="21"/>
    </location>
</feature>
<name>A0A7R9Z7H5_9CHLO</name>
<evidence type="ECO:0000313" key="2">
    <source>
        <dbReference type="EMBL" id="CAD8310094.1"/>
    </source>
</evidence>
<proteinExistence type="predicted"/>
<accession>A0A7R9Z7H5</accession>
<protein>
    <submittedName>
        <fullName evidence="2">Uncharacterized protein</fullName>
    </submittedName>
</protein>
<gene>
    <name evidence="2" type="ORF">CEUR00632_LOCUS20518</name>
</gene>
<evidence type="ECO:0000256" key="1">
    <source>
        <dbReference type="SAM" id="MobiDB-lite"/>
    </source>
</evidence>
<dbReference type="EMBL" id="HBEC01044040">
    <property type="protein sequence ID" value="CAD8310094.1"/>
    <property type="molecule type" value="Transcribed_RNA"/>
</dbReference>